<dbReference type="PROSITE" id="PS50817">
    <property type="entry name" value="INTEIN_N_TER"/>
    <property type="match status" value="1"/>
</dbReference>
<comment type="caution">
    <text evidence="2">The sequence shown here is derived from an EMBL/GenBank/DDBJ whole genome shotgun (WGS) entry which is preliminary data.</text>
</comment>
<gene>
    <name evidence="2" type="ORF">POL68_07390</name>
</gene>
<dbReference type="RefSeq" id="WP_272135983.1">
    <property type="nucleotide sequence ID" value="NZ_JAQNDM010000002.1"/>
</dbReference>
<protein>
    <submittedName>
        <fullName evidence="2">Hint domain-containing protein</fullName>
    </submittedName>
</protein>
<organism evidence="2 3">
    <name type="scientific">Stigmatella ashevillensis</name>
    <dbReference type="NCBI Taxonomy" id="2995309"/>
    <lineage>
        <taxon>Bacteria</taxon>
        <taxon>Pseudomonadati</taxon>
        <taxon>Myxococcota</taxon>
        <taxon>Myxococcia</taxon>
        <taxon>Myxococcales</taxon>
        <taxon>Cystobacterineae</taxon>
        <taxon>Archangiaceae</taxon>
        <taxon>Stigmatella</taxon>
    </lineage>
</organism>
<feature type="signal peptide" evidence="1">
    <location>
        <begin position="1"/>
        <end position="24"/>
    </location>
</feature>
<dbReference type="Proteomes" id="UP001221838">
    <property type="component" value="Unassembled WGS sequence"/>
</dbReference>
<sequence length="374" mass="40965">MKGLFGACATLFAAGFLLPGLAEAQPILQQRCNADSLDPAQAERRLAWARRCGLLTHVGSTGNWFDTYVPSANNAGTLKDYAEDNINYNGAGQNTYTGQSDIFEINSSLVSKLYQSGPTSQFTDGDGFFRWERPLARKKARPLYPTFGNMGDIYNPNNKQLFPHPSQVVDGSPLNCNFYLNQAGTLSAAGNNFFVNGYCEASCYTPEQKIRFPEGDVAIVEAVAGMKKNVVTLTPESSLDAIALQTNKTYSYTAEFRDTEHPIVNLLMASGGKLTVTKEHPLINSEGRLVAAQTVKVGDELVKVDGSFDPVVRVEHTTHFGKVYNLRPDTDDRVSNILVAEGYLVGSSLFQNDEVGYVNRIILNRQVVPESLIP</sequence>
<name>A0ABT5D3Y6_9BACT</name>
<evidence type="ECO:0000313" key="3">
    <source>
        <dbReference type="Proteomes" id="UP001221838"/>
    </source>
</evidence>
<evidence type="ECO:0000313" key="2">
    <source>
        <dbReference type="EMBL" id="MDC0708291.1"/>
    </source>
</evidence>
<proteinExistence type="predicted"/>
<dbReference type="SUPFAM" id="SSF51294">
    <property type="entry name" value="Hedgehog/intein (Hint) domain"/>
    <property type="match status" value="1"/>
</dbReference>
<accession>A0ABT5D3Y6</accession>
<reference evidence="2 3" key="1">
    <citation type="submission" date="2022-11" db="EMBL/GenBank/DDBJ databases">
        <title>Minimal conservation of predation-associated metabolite biosynthetic gene clusters underscores biosynthetic potential of Myxococcota including descriptions for ten novel species: Archangium lansinium sp. nov., Myxococcus landrumus sp. nov., Nannocystis bai.</title>
        <authorList>
            <person name="Ahearne A."/>
            <person name="Stevens C."/>
            <person name="Dowd S."/>
        </authorList>
    </citation>
    <scope>NUCLEOTIDE SEQUENCE [LARGE SCALE GENOMIC DNA]</scope>
    <source>
        <strain evidence="2 3">NCWAL01</strain>
    </source>
</reference>
<keyword evidence="3" id="KW-1185">Reference proteome</keyword>
<keyword evidence="1" id="KW-0732">Signal</keyword>
<dbReference type="Gene3D" id="2.170.16.10">
    <property type="entry name" value="Hedgehog/Intein (Hint) domain"/>
    <property type="match status" value="1"/>
</dbReference>
<dbReference type="EMBL" id="JAQNDM010000002">
    <property type="protein sequence ID" value="MDC0708291.1"/>
    <property type="molecule type" value="Genomic_DNA"/>
</dbReference>
<dbReference type="CDD" id="cd00081">
    <property type="entry name" value="Hint"/>
    <property type="match status" value="1"/>
</dbReference>
<dbReference type="InterPro" id="IPR036844">
    <property type="entry name" value="Hint_dom_sf"/>
</dbReference>
<dbReference type="InterPro" id="IPR006141">
    <property type="entry name" value="Intein_N"/>
</dbReference>
<evidence type="ECO:0000256" key="1">
    <source>
        <dbReference type="SAM" id="SignalP"/>
    </source>
</evidence>
<feature type="chain" id="PRO_5046822292" evidence="1">
    <location>
        <begin position="25"/>
        <end position="374"/>
    </location>
</feature>